<dbReference type="eggNOG" id="ENOG50348F8">
    <property type="taxonomic scope" value="Bacteria"/>
</dbReference>
<dbReference type="Proteomes" id="UP000022141">
    <property type="component" value="Unassembled WGS sequence"/>
</dbReference>
<accession>A0A011P7R3</accession>
<dbReference type="InterPro" id="IPR009337">
    <property type="entry name" value="DUF995"/>
</dbReference>
<evidence type="ECO:0000313" key="2">
    <source>
        <dbReference type="EMBL" id="EXI90978.1"/>
    </source>
</evidence>
<comment type="caution">
    <text evidence="2">The sequence shown here is derived from an EMBL/GenBank/DDBJ whole genome shotgun (WGS) entry which is preliminary data.</text>
</comment>
<organism evidence="2 3">
    <name type="scientific">Accumulibacter regalis</name>
    <dbReference type="NCBI Taxonomy" id="522306"/>
    <lineage>
        <taxon>Bacteria</taxon>
        <taxon>Pseudomonadati</taxon>
        <taxon>Pseudomonadota</taxon>
        <taxon>Betaproteobacteria</taxon>
        <taxon>Candidatus Accumulibacter</taxon>
    </lineage>
</organism>
<dbReference type="EMBL" id="JEMY01000003">
    <property type="protein sequence ID" value="EXI90978.1"/>
    <property type="molecule type" value="Genomic_DNA"/>
</dbReference>
<feature type="signal peptide" evidence="1">
    <location>
        <begin position="1"/>
        <end position="21"/>
    </location>
</feature>
<protein>
    <recommendedName>
        <fullName evidence="4">DUF995 domain-containing protein</fullName>
    </recommendedName>
</protein>
<evidence type="ECO:0000256" key="1">
    <source>
        <dbReference type="SAM" id="SignalP"/>
    </source>
</evidence>
<sequence length="151" mass="16210">MRTILVVVAVLALCPSTQVLGQESGSLRLSDLTAQGATQLAKDELQALLPGAKVESKTAQGSTRFWENSADGSLVASSDGRGGNSSFTAGAKSTARGTWQLSDNGTYCVLLEWKRTTEQWCRYIFKSGDKYFAVKSTVDQSTVAHELAFSH</sequence>
<feature type="chain" id="PRO_5001461214" description="DUF995 domain-containing protein" evidence="1">
    <location>
        <begin position="22"/>
        <end position="151"/>
    </location>
</feature>
<gene>
    <name evidence="2" type="ORF">AW11_00319</name>
</gene>
<dbReference type="PATRIC" id="fig|1454004.3.peg.329"/>
<dbReference type="STRING" id="1454004.AW11_00319"/>
<reference evidence="2" key="1">
    <citation type="submission" date="2014-02" db="EMBL/GenBank/DDBJ databases">
        <title>Expanding our view of genomic diversity in Candidatus Accumulibacter clades.</title>
        <authorList>
            <person name="Skennerton C.T."/>
            <person name="Barr J.J."/>
            <person name="Slater F.R."/>
            <person name="Bond P.L."/>
            <person name="Tyson G.W."/>
        </authorList>
    </citation>
    <scope>NUCLEOTIDE SEQUENCE [LARGE SCALE GENOMIC DNA]</scope>
</reference>
<dbReference type="Pfam" id="PF06191">
    <property type="entry name" value="DUF995"/>
    <property type="match status" value="1"/>
</dbReference>
<evidence type="ECO:0000313" key="3">
    <source>
        <dbReference type="Proteomes" id="UP000022141"/>
    </source>
</evidence>
<keyword evidence="1" id="KW-0732">Signal</keyword>
<name>A0A011P7R3_ACCRE</name>
<dbReference type="AlphaFoldDB" id="A0A011P7R3"/>
<keyword evidence="3" id="KW-1185">Reference proteome</keyword>
<evidence type="ECO:0008006" key="4">
    <source>
        <dbReference type="Google" id="ProtNLM"/>
    </source>
</evidence>
<proteinExistence type="predicted"/>